<proteinExistence type="predicted"/>
<dbReference type="Pfam" id="PF01520">
    <property type="entry name" value="Amidase_3"/>
    <property type="match status" value="1"/>
</dbReference>
<accession>A0AAU7VIJ9</accession>
<dbReference type="RefSeq" id="WP_350342438.1">
    <property type="nucleotide sequence ID" value="NZ_CP158367.1"/>
</dbReference>
<dbReference type="AlphaFoldDB" id="A0AAU7VIJ9"/>
<evidence type="ECO:0000313" key="3">
    <source>
        <dbReference type="EMBL" id="XBX73676.1"/>
    </source>
</evidence>
<reference evidence="3" key="2">
    <citation type="submission" date="2024-06" db="EMBL/GenBank/DDBJ databases">
        <authorList>
            <person name="Petrova K.O."/>
            <person name="Toshchakov S.V."/>
            <person name="Boltjanskaja Y.V."/>
            <person name="Kevbrin V."/>
        </authorList>
    </citation>
    <scope>NUCLEOTIDE SEQUENCE</scope>
    <source>
        <strain evidence="3">Z-910T</strain>
    </source>
</reference>
<evidence type="ECO:0000256" key="1">
    <source>
        <dbReference type="ARBA" id="ARBA00022801"/>
    </source>
</evidence>
<protein>
    <submittedName>
        <fullName evidence="3">N-acetylmuramoyl-L-alanine amidase</fullName>
        <ecNumber evidence="3">3.5.1.28</ecNumber>
    </submittedName>
</protein>
<dbReference type="SMART" id="SM00646">
    <property type="entry name" value="Ami_3"/>
    <property type="match status" value="1"/>
</dbReference>
<sequence>MPQKLFNNKKKKLSRRTLFMVLALLATTVIFFLQSISTPNNEPLPTLNAIQSNKHNHFIEFSTINDADNNRVLAFRFVNLEKENVQMHTNDGKLQISVTDVYHEYDFSQKTHVSDVATVQQIGDDSIVFSLPLERLGPYQVTIDEDGIFIKILDWGLEGKKIVIDPGHGYPDGGAQGPTGTLEKDVVLDISLKLKEILESKGAEVLLTRSDDYRPYPTSYVQDLWTRVEMAEDFGAHLFISIHNNASDISSVQGIETFYNPNVIQGHNNKKLAEVLQEQLSTDIERRDRGIHPANFTVLSSDQFIGALVELMFITNPTEELMLSNSDMIEKIAQSLAEGIESFFAN</sequence>
<dbReference type="GO" id="GO:0009253">
    <property type="term" value="P:peptidoglycan catabolic process"/>
    <property type="evidence" value="ECO:0007669"/>
    <property type="project" value="InterPro"/>
</dbReference>
<dbReference type="SUPFAM" id="SSF53187">
    <property type="entry name" value="Zn-dependent exopeptidases"/>
    <property type="match status" value="1"/>
</dbReference>
<keyword evidence="1 3" id="KW-0378">Hydrolase</keyword>
<dbReference type="EMBL" id="CP158367">
    <property type="protein sequence ID" value="XBX73676.1"/>
    <property type="molecule type" value="Genomic_DNA"/>
</dbReference>
<dbReference type="CDD" id="cd02696">
    <property type="entry name" value="MurNAc-LAA"/>
    <property type="match status" value="1"/>
</dbReference>
<dbReference type="EC" id="3.5.1.28" evidence="3"/>
<evidence type="ECO:0000259" key="2">
    <source>
        <dbReference type="SMART" id="SM00646"/>
    </source>
</evidence>
<dbReference type="Gene3D" id="3.40.630.40">
    <property type="entry name" value="Zn-dependent exopeptidases"/>
    <property type="match status" value="1"/>
</dbReference>
<organism evidence="3">
    <name type="scientific">Proteinivorax tanatarense</name>
    <dbReference type="NCBI Taxonomy" id="1260629"/>
    <lineage>
        <taxon>Bacteria</taxon>
        <taxon>Bacillati</taxon>
        <taxon>Bacillota</taxon>
        <taxon>Clostridia</taxon>
        <taxon>Eubacteriales</taxon>
        <taxon>Proteinivoracaceae</taxon>
        <taxon>Proteinivorax</taxon>
    </lineage>
</organism>
<dbReference type="GO" id="GO:0030288">
    <property type="term" value="C:outer membrane-bounded periplasmic space"/>
    <property type="evidence" value="ECO:0007669"/>
    <property type="project" value="TreeGrafter"/>
</dbReference>
<feature type="domain" description="MurNAc-LAA" evidence="2">
    <location>
        <begin position="228"/>
        <end position="341"/>
    </location>
</feature>
<dbReference type="InterPro" id="IPR002508">
    <property type="entry name" value="MurNAc-LAA_cat"/>
</dbReference>
<reference evidence="3" key="1">
    <citation type="journal article" date="2013" name="Extremophiles">
        <title>Proteinivorax tanatarense gen. nov., sp. nov., an anaerobic, haloalkaliphilic, proteolytic bacterium isolated from a decaying algal bloom, and proposal of Proteinivoraceae fam. nov.</title>
        <authorList>
            <person name="Kevbrin V."/>
            <person name="Boltyanskaya Y."/>
            <person name="Zhilina T."/>
            <person name="Kolganova T."/>
            <person name="Lavrentjeva E."/>
            <person name="Kuznetsov B."/>
        </authorList>
    </citation>
    <scope>NUCLEOTIDE SEQUENCE</scope>
    <source>
        <strain evidence="3">Z-910T</strain>
    </source>
</reference>
<dbReference type="InterPro" id="IPR050695">
    <property type="entry name" value="N-acetylmuramoyl_amidase_3"/>
</dbReference>
<dbReference type="GO" id="GO:0008745">
    <property type="term" value="F:N-acetylmuramoyl-L-alanine amidase activity"/>
    <property type="evidence" value="ECO:0007669"/>
    <property type="project" value="UniProtKB-EC"/>
</dbReference>
<name>A0AAU7VIJ9_9FIRM</name>
<dbReference type="PANTHER" id="PTHR30404">
    <property type="entry name" value="N-ACETYLMURAMOYL-L-ALANINE AMIDASE"/>
    <property type="match status" value="1"/>
</dbReference>
<gene>
    <name evidence="3" type="ORF">PRVXT_001671</name>
</gene>
<dbReference type="PANTHER" id="PTHR30404:SF0">
    <property type="entry name" value="N-ACETYLMURAMOYL-L-ALANINE AMIDASE AMIC"/>
    <property type="match status" value="1"/>
</dbReference>